<name>A0A7W6RGL8_9PROT</name>
<dbReference type="PROSITE" id="PS51352">
    <property type="entry name" value="THIOREDOXIN_2"/>
    <property type="match status" value="1"/>
</dbReference>
<proteinExistence type="inferred from homology"/>
<dbReference type="PIRSF" id="PIRSF000303">
    <property type="entry name" value="Glutathion_perox"/>
    <property type="match status" value="1"/>
</dbReference>
<evidence type="ECO:0000256" key="4">
    <source>
        <dbReference type="PIRSR" id="PIRSR000303-1"/>
    </source>
</evidence>
<dbReference type="Gene3D" id="3.40.30.10">
    <property type="entry name" value="Glutaredoxin"/>
    <property type="match status" value="1"/>
</dbReference>
<comment type="similarity">
    <text evidence="1 5">Belongs to the glutathione peroxidase family.</text>
</comment>
<evidence type="ECO:0000256" key="2">
    <source>
        <dbReference type="ARBA" id="ARBA00022559"/>
    </source>
</evidence>
<evidence type="ECO:0000256" key="3">
    <source>
        <dbReference type="ARBA" id="ARBA00023002"/>
    </source>
</evidence>
<keyword evidence="3 5" id="KW-0560">Oxidoreductase</keyword>
<dbReference type="SUPFAM" id="SSF52833">
    <property type="entry name" value="Thioredoxin-like"/>
    <property type="match status" value="1"/>
</dbReference>
<comment type="caution">
    <text evidence="7">The sequence shown here is derived from an EMBL/GenBank/DDBJ whole genome shotgun (WGS) entry which is preliminary data.</text>
</comment>
<sequence length="198" mass="21237">MSHPSLGRRLGGLASAALTAVGLGAAQPDTASAAGQTAHDFSFTSIDGEDLPFRQFAGKAVLVVNTASFCGLTRQYDGLQAIWERYEARGLVVLGVPSNDFGSQEPNTEDRIKTFCSTKFNVSFPMTSKVRVIGAAAHPFYAWAREQVGVVGSPKWNFHKYLVGPDGRLLDWFSSTTGPESGKLTKAIEEALPRPATD</sequence>
<dbReference type="Pfam" id="PF00255">
    <property type="entry name" value="GSHPx"/>
    <property type="match status" value="1"/>
</dbReference>
<dbReference type="PRINTS" id="PR01011">
    <property type="entry name" value="GLUTPROXDASE"/>
</dbReference>
<dbReference type="Proteomes" id="UP000554286">
    <property type="component" value="Unassembled WGS sequence"/>
</dbReference>
<evidence type="ECO:0000313" key="8">
    <source>
        <dbReference type="Proteomes" id="UP000554286"/>
    </source>
</evidence>
<dbReference type="InterPro" id="IPR013766">
    <property type="entry name" value="Thioredoxin_domain"/>
</dbReference>
<feature type="domain" description="Thioredoxin" evidence="6">
    <location>
        <begin position="32"/>
        <end position="193"/>
    </location>
</feature>
<evidence type="ECO:0000313" key="7">
    <source>
        <dbReference type="EMBL" id="MBB4267674.1"/>
    </source>
</evidence>
<feature type="active site" evidence="4">
    <location>
        <position position="70"/>
    </location>
</feature>
<protein>
    <recommendedName>
        <fullName evidence="5">Glutathione peroxidase</fullName>
    </recommendedName>
</protein>
<keyword evidence="8" id="KW-1185">Reference proteome</keyword>
<dbReference type="AlphaFoldDB" id="A0A7W6RGL8"/>
<dbReference type="GO" id="GO:0004601">
    <property type="term" value="F:peroxidase activity"/>
    <property type="evidence" value="ECO:0007669"/>
    <property type="project" value="UniProtKB-KW"/>
</dbReference>
<evidence type="ECO:0000259" key="6">
    <source>
        <dbReference type="PROSITE" id="PS51352"/>
    </source>
</evidence>
<dbReference type="InterPro" id="IPR000889">
    <property type="entry name" value="Glutathione_peroxidase"/>
</dbReference>
<accession>A0A7W6RGL8</accession>
<dbReference type="RefSeq" id="WP_184047459.1">
    <property type="nucleotide sequence ID" value="NZ_JACIGK010000031.1"/>
</dbReference>
<organism evidence="7 8">
    <name type="scientific">Roseospira visakhapatnamensis</name>
    <dbReference type="NCBI Taxonomy" id="390880"/>
    <lineage>
        <taxon>Bacteria</taxon>
        <taxon>Pseudomonadati</taxon>
        <taxon>Pseudomonadota</taxon>
        <taxon>Alphaproteobacteria</taxon>
        <taxon>Rhodospirillales</taxon>
        <taxon>Rhodospirillaceae</taxon>
        <taxon>Roseospira</taxon>
    </lineage>
</organism>
<keyword evidence="2 5" id="KW-0575">Peroxidase</keyword>
<dbReference type="CDD" id="cd00340">
    <property type="entry name" value="GSH_Peroxidase"/>
    <property type="match status" value="1"/>
</dbReference>
<dbReference type="PANTHER" id="PTHR11592:SF78">
    <property type="entry name" value="GLUTATHIONE PEROXIDASE"/>
    <property type="match status" value="1"/>
</dbReference>
<dbReference type="InterPro" id="IPR029759">
    <property type="entry name" value="GPX_AS"/>
</dbReference>
<dbReference type="PROSITE" id="PS51355">
    <property type="entry name" value="GLUTATHIONE_PEROXID_3"/>
    <property type="match status" value="1"/>
</dbReference>
<dbReference type="PANTHER" id="PTHR11592">
    <property type="entry name" value="GLUTATHIONE PEROXIDASE"/>
    <property type="match status" value="1"/>
</dbReference>
<dbReference type="InterPro" id="IPR036249">
    <property type="entry name" value="Thioredoxin-like_sf"/>
</dbReference>
<reference evidence="7 8" key="1">
    <citation type="submission" date="2020-08" db="EMBL/GenBank/DDBJ databases">
        <title>Genome sequencing of Purple Non-Sulfur Bacteria from various extreme environments.</title>
        <authorList>
            <person name="Mayer M."/>
        </authorList>
    </citation>
    <scope>NUCLEOTIDE SEQUENCE [LARGE SCALE GENOMIC DNA]</scope>
    <source>
        <strain evidence="7 8">JA131</strain>
    </source>
</reference>
<dbReference type="PROSITE" id="PS00460">
    <property type="entry name" value="GLUTATHIONE_PEROXID_1"/>
    <property type="match status" value="1"/>
</dbReference>
<gene>
    <name evidence="7" type="ORF">GGD89_003321</name>
</gene>
<evidence type="ECO:0000256" key="1">
    <source>
        <dbReference type="ARBA" id="ARBA00006926"/>
    </source>
</evidence>
<dbReference type="GO" id="GO:0034599">
    <property type="term" value="P:cellular response to oxidative stress"/>
    <property type="evidence" value="ECO:0007669"/>
    <property type="project" value="TreeGrafter"/>
</dbReference>
<evidence type="ECO:0000256" key="5">
    <source>
        <dbReference type="RuleBase" id="RU000499"/>
    </source>
</evidence>
<dbReference type="EMBL" id="JACIGK010000031">
    <property type="protein sequence ID" value="MBB4267674.1"/>
    <property type="molecule type" value="Genomic_DNA"/>
</dbReference>